<dbReference type="InterPro" id="IPR000571">
    <property type="entry name" value="Znf_CCCH"/>
</dbReference>
<keyword evidence="1" id="KW-0479">Metal-binding</keyword>
<dbReference type="Proteomes" id="UP001108240">
    <property type="component" value="Unplaced"/>
</dbReference>
<keyword evidence="5" id="KW-1185">Reference proteome</keyword>
<reference evidence="4" key="2">
    <citation type="submission" date="2025-09" db="UniProtKB">
        <authorList>
            <consortium name="Ensembl"/>
        </authorList>
    </citation>
    <scope>IDENTIFICATION</scope>
</reference>
<organism evidence="4 5">
    <name type="scientific">Cyprinus carpio carpio</name>
    <dbReference type="NCBI Taxonomy" id="630221"/>
    <lineage>
        <taxon>Eukaryota</taxon>
        <taxon>Metazoa</taxon>
        <taxon>Chordata</taxon>
        <taxon>Craniata</taxon>
        <taxon>Vertebrata</taxon>
        <taxon>Euteleostomi</taxon>
        <taxon>Actinopterygii</taxon>
        <taxon>Neopterygii</taxon>
        <taxon>Teleostei</taxon>
        <taxon>Ostariophysi</taxon>
        <taxon>Cypriniformes</taxon>
        <taxon>Cyprinidae</taxon>
        <taxon>Cyprininae</taxon>
        <taxon>Cyprinus</taxon>
    </lineage>
</organism>
<dbReference type="PANTHER" id="PTHR15725:SF14">
    <property type="entry name" value="ZINC FINGER CCCH DOMAIN-CONTAINING PROTEIN 11A"/>
    <property type="match status" value="1"/>
</dbReference>
<evidence type="ECO:0000256" key="1">
    <source>
        <dbReference type="PROSITE-ProRule" id="PRU00723"/>
    </source>
</evidence>
<evidence type="ECO:0000259" key="3">
    <source>
        <dbReference type="PROSITE" id="PS50103"/>
    </source>
</evidence>
<dbReference type="PROSITE" id="PS50103">
    <property type="entry name" value="ZF_C3H1"/>
    <property type="match status" value="1"/>
</dbReference>
<keyword evidence="1" id="KW-0862">Zinc</keyword>
<feature type="zinc finger region" description="C3H1-type" evidence="1">
    <location>
        <begin position="7"/>
        <end position="29"/>
    </location>
</feature>
<dbReference type="Ensembl" id="ENSCCRT00000118821.1">
    <property type="protein sequence ID" value="ENSCCRP00000138405.1"/>
    <property type="gene ID" value="ENSCCRG00000022259.2"/>
</dbReference>
<sequence>MTMQGDDCYFYYYSTCTKGDSCPFRHCEAAMGSETVCTLWQEQRCFRNICMFRHMEIKKNRKEIACYWENQPAGCQKAHCAFHHEKPRVIDGNYFAPDKGQVVRKEKEETPYEDQVNQVSVPTANPTNPQLRGVIRTETQENVPSPTHPPVVINPVDDDDEDDQFSEEGDESLGGSPWKMITGKNDSLNFGIQTLEEIRLRKALMASLKKSGQSTMQSSAQNKGTAIEKENIQSLSRLEVNNASIDSSVNDIGRRKITDRLGERILKRDASVEEDLPLKRRLAERLGRVVESSTDVLPQKAQKPVRERLGLTGAPPSTDSEPKSSGDIHIKTLEEIRQEKAARNLNTSKVVPAKELSPSKKSVRPAGGLQELQSRLL</sequence>
<dbReference type="GO" id="GO:0008270">
    <property type="term" value="F:zinc ion binding"/>
    <property type="evidence" value="ECO:0007669"/>
    <property type="project" value="UniProtKB-KW"/>
</dbReference>
<accession>A0A9J8AAQ2</accession>
<proteinExistence type="predicted"/>
<dbReference type="FunFam" id="4.10.1000.10:FF:000026">
    <property type="entry name" value="Zinc finger CCCH domain-containing protein 11A"/>
    <property type="match status" value="1"/>
</dbReference>
<dbReference type="PANTHER" id="PTHR15725">
    <property type="entry name" value="ZN-FINGER, C-X8-C-X5-C-X3-H TYPE-CONTAINING"/>
    <property type="match status" value="1"/>
</dbReference>
<dbReference type="InterPro" id="IPR041686">
    <property type="entry name" value="Znf-CCCH_3"/>
</dbReference>
<name>A0A9J8AAQ2_CYPCA</name>
<feature type="region of interest" description="Disordered" evidence="2">
    <location>
        <begin position="291"/>
        <end position="327"/>
    </location>
</feature>
<dbReference type="GO" id="GO:0016973">
    <property type="term" value="P:poly(A)+ mRNA export from nucleus"/>
    <property type="evidence" value="ECO:0007669"/>
    <property type="project" value="TreeGrafter"/>
</dbReference>
<evidence type="ECO:0000256" key="2">
    <source>
        <dbReference type="SAM" id="MobiDB-lite"/>
    </source>
</evidence>
<dbReference type="SMART" id="SM00356">
    <property type="entry name" value="ZnF_C3H1"/>
    <property type="match status" value="3"/>
</dbReference>
<dbReference type="Pfam" id="PF15663">
    <property type="entry name" value="zf-CCCH_3"/>
    <property type="match status" value="1"/>
</dbReference>
<reference evidence="4" key="1">
    <citation type="submission" date="2025-08" db="UniProtKB">
        <authorList>
            <consortium name="Ensembl"/>
        </authorList>
    </citation>
    <scope>IDENTIFICATION</scope>
</reference>
<evidence type="ECO:0000313" key="4">
    <source>
        <dbReference type="Ensembl" id="ENSCCRP00000138405.1"/>
    </source>
</evidence>
<dbReference type="Gene3D" id="4.10.1000.10">
    <property type="entry name" value="Zinc finger, CCCH-type"/>
    <property type="match status" value="1"/>
</dbReference>
<protein>
    <submittedName>
        <fullName evidence="4">Zinc finger CCCH-type containing 11A</fullName>
    </submittedName>
</protein>
<evidence type="ECO:0000313" key="5">
    <source>
        <dbReference type="Proteomes" id="UP001108240"/>
    </source>
</evidence>
<feature type="compositionally biased region" description="Polar residues" evidence="2">
    <location>
        <begin position="115"/>
        <end position="130"/>
    </location>
</feature>
<dbReference type="AlphaFoldDB" id="A0A9J8AAQ2"/>
<feature type="region of interest" description="Disordered" evidence="2">
    <location>
        <begin position="341"/>
        <end position="377"/>
    </location>
</feature>
<feature type="domain" description="C3H1-type" evidence="3">
    <location>
        <begin position="7"/>
        <end position="29"/>
    </location>
</feature>
<dbReference type="GeneTree" id="ENSGT00920000149095"/>
<keyword evidence="1" id="KW-0863">Zinc-finger</keyword>
<feature type="compositionally biased region" description="Acidic residues" evidence="2">
    <location>
        <begin position="156"/>
        <end position="171"/>
    </location>
</feature>
<feature type="region of interest" description="Disordered" evidence="2">
    <location>
        <begin position="108"/>
        <end position="179"/>
    </location>
</feature>